<dbReference type="OrthoDB" id="10295630at2759"/>
<dbReference type="EMBL" id="LSRX01000481">
    <property type="protein sequence ID" value="OLP96084.1"/>
    <property type="molecule type" value="Genomic_DNA"/>
</dbReference>
<protein>
    <submittedName>
        <fullName evidence="2">Uncharacterized protein</fullName>
    </submittedName>
</protein>
<feature type="coiled-coil region" evidence="1">
    <location>
        <begin position="99"/>
        <end position="129"/>
    </location>
</feature>
<dbReference type="Proteomes" id="UP000186817">
    <property type="component" value="Unassembled WGS sequence"/>
</dbReference>
<evidence type="ECO:0000256" key="1">
    <source>
        <dbReference type="SAM" id="Coils"/>
    </source>
</evidence>
<dbReference type="AlphaFoldDB" id="A0A1Q9DLM0"/>
<evidence type="ECO:0000313" key="2">
    <source>
        <dbReference type="EMBL" id="OLP96084.1"/>
    </source>
</evidence>
<name>A0A1Q9DLM0_SYMMI</name>
<sequence>MASLGFGTISSSRSVLRPGVGGMVNVLWGIAAMTLDGPGCTAAEVLAKFREAMKLEDWSEASFKQTVDLYRLVPVTDHISGLADQDQLLVHIPGSRITCEAIEDVYRQLEEAELRYERTREAVAALGEAIESQEAPASVESGRVQDDLHLRQENANLRKQLEVLEYGRRMSEQRAQLSEESQAQLMREVSQYRQEVTPRRPAGPAVRQVAGAPFGPVPTLHFSSGTVAPAPPLSNVASSQPGSNPVTPRTTQLRIQTRPQARGAAASPVPAFGQARVAYGYMSAMDRIPREPLSAAAPPQMPMNSVGVTAAAAAAAAGRSTPTAKVKVSPVRISGLRG</sequence>
<keyword evidence="3" id="KW-1185">Reference proteome</keyword>
<gene>
    <name evidence="2" type="ORF">AK812_SmicGene21752</name>
</gene>
<keyword evidence="1" id="KW-0175">Coiled coil</keyword>
<proteinExistence type="predicted"/>
<evidence type="ECO:0000313" key="3">
    <source>
        <dbReference type="Proteomes" id="UP000186817"/>
    </source>
</evidence>
<organism evidence="2 3">
    <name type="scientific">Symbiodinium microadriaticum</name>
    <name type="common">Dinoflagellate</name>
    <name type="synonym">Zooxanthella microadriatica</name>
    <dbReference type="NCBI Taxonomy" id="2951"/>
    <lineage>
        <taxon>Eukaryota</taxon>
        <taxon>Sar</taxon>
        <taxon>Alveolata</taxon>
        <taxon>Dinophyceae</taxon>
        <taxon>Suessiales</taxon>
        <taxon>Symbiodiniaceae</taxon>
        <taxon>Symbiodinium</taxon>
    </lineage>
</organism>
<accession>A0A1Q9DLM0</accession>
<comment type="caution">
    <text evidence="2">The sequence shown here is derived from an EMBL/GenBank/DDBJ whole genome shotgun (WGS) entry which is preliminary data.</text>
</comment>
<reference evidence="2 3" key="1">
    <citation type="submission" date="2016-02" db="EMBL/GenBank/DDBJ databases">
        <title>Genome analysis of coral dinoflagellate symbionts highlights evolutionary adaptations to a symbiotic lifestyle.</title>
        <authorList>
            <person name="Aranda M."/>
            <person name="Li Y."/>
            <person name="Liew Y.J."/>
            <person name="Baumgarten S."/>
            <person name="Simakov O."/>
            <person name="Wilson M."/>
            <person name="Piel J."/>
            <person name="Ashoor H."/>
            <person name="Bougouffa S."/>
            <person name="Bajic V.B."/>
            <person name="Ryu T."/>
            <person name="Ravasi T."/>
            <person name="Bayer T."/>
            <person name="Micklem G."/>
            <person name="Kim H."/>
            <person name="Bhak J."/>
            <person name="Lajeunesse T.C."/>
            <person name="Voolstra C.R."/>
        </authorList>
    </citation>
    <scope>NUCLEOTIDE SEQUENCE [LARGE SCALE GENOMIC DNA]</scope>
    <source>
        <strain evidence="2 3">CCMP2467</strain>
    </source>
</reference>